<keyword evidence="4" id="KW-0479">Metal-binding</keyword>
<dbReference type="PANTHER" id="PTHR22937:SF224">
    <property type="entry name" value="E3 UBIQUITIN-PROTEIN LIGASE MBR1-RELATED"/>
    <property type="match status" value="1"/>
</dbReference>
<dbReference type="SUPFAM" id="SSF57850">
    <property type="entry name" value="RING/U-box"/>
    <property type="match status" value="1"/>
</dbReference>
<dbReference type="Gene3D" id="3.30.40.10">
    <property type="entry name" value="Zinc/RING finger domain, C3HC4 (zinc finger)"/>
    <property type="match status" value="1"/>
</dbReference>
<evidence type="ECO:0000256" key="7">
    <source>
        <dbReference type="ARBA" id="ARBA00022833"/>
    </source>
</evidence>
<evidence type="ECO:0000256" key="1">
    <source>
        <dbReference type="ARBA" id="ARBA00000900"/>
    </source>
</evidence>
<dbReference type="EC" id="2.3.2.27" evidence="2"/>
<dbReference type="PROSITE" id="PS50089">
    <property type="entry name" value="ZF_RING_2"/>
    <property type="match status" value="1"/>
</dbReference>
<keyword evidence="12" id="KW-1185">Reference proteome</keyword>
<evidence type="ECO:0000256" key="3">
    <source>
        <dbReference type="ARBA" id="ARBA00022679"/>
    </source>
</evidence>
<reference evidence="12" key="1">
    <citation type="submission" date="2016-06" db="EMBL/GenBank/DDBJ databases">
        <title>Parallel loss of symbiosis genes in relatives of nitrogen-fixing non-legume Parasponia.</title>
        <authorList>
            <person name="Van Velzen R."/>
            <person name="Holmer R."/>
            <person name="Bu F."/>
            <person name="Rutten L."/>
            <person name="Van Zeijl A."/>
            <person name="Liu W."/>
            <person name="Santuari L."/>
            <person name="Cao Q."/>
            <person name="Sharma T."/>
            <person name="Shen D."/>
            <person name="Roswanjaya Y."/>
            <person name="Wardhani T."/>
            <person name="Kalhor M.S."/>
            <person name="Jansen J."/>
            <person name="Van den Hoogen J."/>
            <person name="Gungor B."/>
            <person name="Hartog M."/>
            <person name="Hontelez J."/>
            <person name="Verver J."/>
            <person name="Yang W.-C."/>
            <person name="Schijlen E."/>
            <person name="Repin R."/>
            <person name="Schilthuizen M."/>
            <person name="Schranz E."/>
            <person name="Heidstra R."/>
            <person name="Miyata K."/>
            <person name="Fedorova E."/>
            <person name="Kohlen W."/>
            <person name="Bisseling T."/>
            <person name="Smit S."/>
            <person name="Geurts R."/>
        </authorList>
    </citation>
    <scope>NUCLEOTIDE SEQUENCE [LARGE SCALE GENOMIC DNA]</scope>
    <source>
        <strain evidence="12">cv. WU1-14</strain>
    </source>
</reference>
<keyword evidence="6" id="KW-0833">Ubl conjugation pathway</keyword>
<evidence type="ECO:0000256" key="4">
    <source>
        <dbReference type="ARBA" id="ARBA00022723"/>
    </source>
</evidence>
<proteinExistence type="predicted"/>
<comment type="catalytic activity">
    <reaction evidence="1">
        <text>S-ubiquitinyl-[E2 ubiquitin-conjugating enzyme]-L-cysteine + [acceptor protein]-L-lysine = [E2 ubiquitin-conjugating enzyme]-L-cysteine + N(6)-ubiquitinyl-[acceptor protein]-L-lysine.</text>
        <dbReference type="EC" id="2.3.2.27"/>
    </reaction>
</comment>
<dbReference type="InterPro" id="IPR001841">
    <property type="entry name" value="Znf_RING"/>
</dbReference>
<dbReference type="InterPro" id="IPR013083">
    <property type="entry name" value="Znf_RING/FYVE/PHD"/>
</dbReference>
<feature type="compositionally biased region" description="Low complexity" evidence="9">
    <location>
        <begin position="26"/>
        <end position="43"/>
    </location>
</feature>
<dbReference type="OrthoDB" id="8062037at2759"/>
<evidence type="ECO:0000256" key="9">
    <source>
        <dbReference type="SAM" id="MobiDB-lite"/>
    </source>
</evidence>
<keyword evidence="7" id="KW-0862">Zinc</keyword>
<evidence type="ECO:0000256" key="5">
    <source>
        <dbReference type="ARBA" id="ARBA00022771"/>
    </source>
</evidence>
<protein>
    <recommendedName>
        <fullName evidence="2">RING-type E3 ubiquitin transferase</fullName>
        <ecNumber evidence="2">2.3.2.27</ecNumber>
    </recommendedName>
</protein>
<dbReference type="EMBL" id="JXTB01000379">
    <property type="protein sequence ID" value="PON43017.1"/>
    <property type="molecule type" value="Genomic_DNA"/>
</dbReference>
<dbReference type="GO" id="GO:0008270">
    <property type="term" value="F:zinc ion binding"/>
    <property type="evidence" value="ECO:0007669"/>
    <property type="project" value="UniProtKB-KW"/>
</dbReference>
<evidence type="ECO:0000313" key="11">
    <source>
        <dbReference type="EMBL" id="PON43017.1"/>
    </source>
</evidence>
<dbReference type="GO" id="GO:0061630">
    <property type="term" value="F:ubiquitin protein ligase activity"/>
    <property type="evidence" value="ECO:0007669"/>
    <property type="project" value="UniProtKB-EC"/>
</dbReference>
<keyword evidence="5 8" id="KW-0863">Zinc-finger</keyword>
<dbReference type="InterPro" id="IPR045191">
    <property type="entry name" value="MBR1/2-like"/>
</dbReference>
<sequence>MSQATNTLIANGADIENRTVAPPNDPALSELSSSPPSLDAAEPTTVAPTDLGTQILNQFRLGRVLNPNDANLFTTYNLHFGGETHTSIPIIFFTGIPMFMPPVEANDGELVRTYQRGGEERQGGVRRPSGDVGFGRYADPILASSSGSQETILQTHERLFNEESKDKGIESPIRSSGIEIKMDRESEKSENCGNIVKKEESAVAMLRSAGAEVYRSQDLLIYESEGVYLSNVSDEEDHEENEINENEEQSYEDLFVLGDEIGYVNIGLSEELINENMTRRTYQSLTQETPTPDNNHEQDQDLPICCICQEELRDGEELGGLDCNHYCHTECLRRWLMQKNSCPICQRRALNVD</sequence>
<evidence type="ECO:0000256" key="2">
    <source>
        <dbReference type="ARBA" id="ARBA00012483"/>
    </source>
</evidence>
<keyword evidence="3" id="KW-0808">Transferase</keyword>
<gene>
    <name evidence="11" type="ORF">PanWU01x14_277890</name>
</gene>
<feature type="region of interest" description="Disordered" evidence="9">
    <location>
        <begin position="1"/>
        <end position="45"/>
    </location>
</feature>
<dbReference type="Pfam" id="PF13639">
    <property type="entry name" value="zf-RING_2"/>
    <property type="match status" value="1"/>
</dbReference>
<evidence type="ECO:0000256" key="8">
    <source>
        <dbReference type="PROSITE-ProRule" id="PRU00175"/>
    </source>
</evidence>
<dbReference type="AlphaFoldDB" id="A0A2P5B2I2"/>
<evidence type="ECO:0000313" key="12">
    <source>
        <dbReference type="Proteomes" id="UP000237105"/>
    </source>
</evidence>
<name>A0A2P5B2I2_PARAD</name>
<accession>A0A2P5B2I2</accession>
<comment type="caution">
    <text evidence="11">The sequence shown here is derived from an EMBL/GenBank/DDBJ whole genome shotgun (WGS) entry which is preliminary data.</text>
</comment>
<evidence type="ECO:0000256" key="6">
    <source>
        <dbReference type="ARBA" id="ARBA00022786"/>
    </source>
</evidence>
<feature type="domain" description="RING-type" evidence="10">
    <location>
        <begin position="305"/>
        <end position="346"/>
    </location>
</feature>
<dbReference type="PANTHER" id="PTHR22937">
    <property type="entry name" value="E3 UBIQUITIN-PROTEIN LIGASE RNF165"/>
    <property type="match status" value="1"/>
</dbReference>
<organism evidence="11 12">
    <name type="scientific">Parasponia andersonii</name>
    <name type="common">Sponia andersonii</name>
    <dbReference type="NCBI Taxonomy" id="3476"/>
    <lineage>
        <taxon>Eukaryota</taxon>
        <taxon>Viridiplantae</taxon>
        <taxon>Streptophyta</taxon>
        <taxon>Embryophyta</taxon>
        <taxon>Tracheophyta</taxon>
        <taxon>Spermatophyta</taxon>
        <taxon>Magnoliopsida</taxon>
        <taxon>eudicotyledons</taxon>
        <taxon>Gunneridae</taxon>
        <taxon>Pentapetalae</taxon>
        <taxon>rosids</taxon>
        <taxon>fabids</taxon>
        <taxon>Rosales</taxon>
        <taxon>Cannabaceae</taxon>
        <taxon>Parasponia</taxon>
    </lineage>
</organism>
<evidence type="ECO:0000259" key="10">
    <source>
        <dbReference type="PROSITE" id="PS50089"/>
    </source>
</evidence>
<dbReference type="SMART" id="SM00184">
    <property type="entry name" value="RING"/>
    <property type="match status" value="1"/>
</dbReference>
<dbReference type="Proteomes" id="UP000237105">
    <property type="component" value="Unassembled WGS sequence"/>
</dbReference>